<gene>
    <name evidence="3" type="ORF">CTheo_4007</name>
</gene>
<sequence length="353" mass="39330">MPYNSNAHTDLVASNLASLSYIRTYIDNLLIPFYPKLTTPHADLHGKLVIVTGANSGIGFEAARALAGMGAHVVLACRNQAKGEEARNKIVELTGNTDVELEILDCGSFASVHAFLERWKKREFKKVDILLNNAGGLTGSIVVTEDGFEQTYQSNHLAHVLLTHTLLNHGHFSSHARIVSVSSVGSYDSVPLDEQTARADDIRAKFNHQLGAKLEAGEMFQLYARSKASQIVWTIVLQRRLVEREEWKNITAHTCHPGTVKSEIWTQPAGTGSITSRTGNLIRFLASTFGISNEEGAATPLWLALSPEPASPELCGMYWDRMKWRWVKPWILEVNRQDQLWDLWCKDVGTILR</sequence>
<name>A0A5N5QLB4_9AGAM</name>
<dbReference type="InterPro" id="IPR036291">
    <property type="entry name" value="NAD(P)-bd_dom_sf"/>
</dbReference>
<organism evidence="3 4">
    <name type="scientific">Ceratobasidium theobromae</name>
    <dbReference type="NCBI Taxonomy" id="1582974"/>
    <lineage>
        <taxon>Eukaryota</taxon>
        <taxon>Fungi</taxon>
        <taxon>Dikarya</taxon>
        <taxon>Basidiomycota</taxon>
        <taxon>Agaricomycotina</taxon>
        <taxon>Agaricomycetes</taxon>
        <taxon>Cantharellales</taxon>
        <taxon>Ceratobasidiaceae</taxon>
        <taxon>Ceratobasidium</taxon>
    </lineage>
</organism>
<proteinExistence type="inferred from homology"/>
<dbReference type="PANTHER" id="PTHR24320:SF152">
    <property type="entry name" value="SHORT-CHAIN DEHYDROGENASE_REDUCTASE FAMILY PROTEIN"/>
    <property type="match status" value="1"/>
</dbReference>
<comment type="caution">
    <text evidence="3">The sequence shown here is derived from an EMBL/GenBank/DDBJ whole genome shotgun (WGS) entry which is preliminary data.</text>
</comment>
<keyword evidence="4" id="KW-1185">Reference proteome</keyword>
<evidence type="ECO:0000256" key="2">
    <source>
        <dbReference type="ARBA" id="ARBA00023002"/>
    </source>
</evidence>
<protein>
    <submittedName>
        <fullName evidence="3">Retinol dehydrogenase 14</fullName>
    </submittedName>
</protein>
<reference evidence="3 4" key="1">
    <citation type="journal article" date="2019" name="Fungal Biol. Biotechnol.">
        <title>Draft genome sequence of fastidious pathogen Ceratobasidium theobromae, which causes vascular-streak dieback in Theobroma cacao.</title>
        <authorList>
            <person name="Ali S.S."/>
            <person name="Asman A."/>
            <person name="Shao J."/>
            <person name="Firmansyah A.P."/>
            <person name="Susilo A.W."/>
            <person name="Rosmana A."/>
            <person name="McMahon P."/>
            <person name="Junaid M."/>
            <person name="Guest D."/>
            <person name="Kheng T.Y."/>
            <person name="Meinhardt L.W."/>
            <person name="Bailey B.A."/>
        </authorList>
    </citation>
    <scope>NUCLEOTIDE SEQUENCE [LARGE SCALE GENOMIC DNA]</scope>
    <source>
        <strain evidence="3 4">CT2</strain>
    </source>
</reference>
<evidence type="ECO:0000313" key="4">
    <source>
        <dbReference type="Proteomes" id="UP000383932"/>
    </source>
</evidence>
<dbReference type="Proteomes" id="UP000383932">
    <property type="component" value="Unassembled WGS sequence"/>
</dbReference>
<evidence type="ECO:0000313" key="3">
    <source>
        <dbReference type="EMBL" id="KAB5592540.1"/>
    </source>
</evidence>
<dbReference type="InterPro" id="IPR002347">
    <property type="entry name" value="SDR_fam"/>
</dbReference>
<dbReference type="PANTHER" id="PTHR24320">
    <property type="entry name" value="RETINOL DEHYDROGENASE"/>
    <property type="match status" value="1"/>
</dbReference>
<dbReference type="Pfam" id="PF00106">
    <property type="entry name" value="adh_short"/>
    <property type="match status" value="1"/>
</dbReference>
<dbReference type="OrthoDB" id="542013at2759"/>
<accession>A0A5N5QLB4</accession>
<dbReference type="EMBL" id="SSOP01000061">
    <property type="protein sequence ID" value="KAB5592540.1"/>
    <property type="molecule type" value="Genomic_DNA"/>
</dbReference>
<dbReference type="PRINTS" id="PR00081">
    <property type="entry name" value="GDHRDH"/>
</dbReference>
<dbReference type="SUPFAM" id="SSF51735">
    <property type="entry name" value="NAD(P)-binding Rossmann-fold domains"/>
    <property type="match status" value="1"/>
</dbReference>
<comment type="similarity">
    <text evidence="1">Belongs to the short-chain dehydrogenases/reductases (SDR) family.</text>
</comment>
<dbReference type="Gene3D" id="3.40.50.720">
    <property type="entry name" value="NAD(P)-binding Rossmann-like Domain"/>
    <property type="match status" value="1"/>
</dbReference>
<keyword evidence="2" id="KW-0560">Oxidoreductase</keyword>
<evidence type="ECO:0000256" key="1">
    <source>
        <dbReference type="ARBA" id="ARBA00006484"/>
    </source>
</evidence>
<dbReference type="GO" id="GO:0016491">
    <property type="term" value="F:oxidoreductase activity"/>
    <property type="evidence" value="ECO:0007669"/>
    <property type="project" value="UniProtKB-KW"/>
</dbReference>
<dbReference type="AlphaFoldDB" id="A0A5N5QLB4"/>